<dbReference type="EMBL" id="CT868130">
    <property type="protein sequence ID" value="CAK72531.1"/>
    <property type="molecule type" value="Genomic_DNA"/>
</dbReference>
<keyword evidence="2" id="KW-1185">Reference proteome</keyword>
<organism evidence="1 2">
    <name type="scientific">Paramecium tetraurelia</name>
    <dbReference type="NCBI Taxonomy" id="5888"/>
    <lineage>
        <taxon>Eukaryota</taxon>
        <taxon>Sar</taxon>
        <taxon>Alveolata</taxon>
        <taxon>Ciliophora</taxon>
        <taxon>Intramacronucleata</taxon>
        <taxon>Oligohymenophorea</taxon>
        <taxon>Peniculida</taxon>
        <taxon>Parameciidae</taxon>
        <taxon>Paramecium</taxon>
    </lineage>
</organism>
<evidence type="ECO:0000313" key="1">
    <source>
        <dbReference type="EMBL" id="CAK72531.1"/>
    </source>
</evidence>
<name>A0CP14_PARTE</name>
<dbReference type="OrthoDB" id="10608551at2759"/>
<protein>
    <submittedName>
        <fullName evidence="1">Uncharacterized protein</fullName>
    </submittedName>
</protein>
<dbReference type="InParanoid" id="A0CP14"/>
<sequence length="81" mass="9363">MFRRDKENFIEKQGLVEADGKLKPIEDQVKGLPSVIDFLYIGSDIQVFYKEHNIPCILVVRMETQFGAKLYCGKLEKLNTL</sequence>
<dbReference type="Proteomes" id="UP000000600">
    <property type="component" value="Unassembled WGS sequence"/>
</dbReference>
<dbReference type="RefSeq" id="XP_001439928.1">
    <property type="nucleotide sequence ID" value="XM_001439891.1"/>
</dbReference>
<dbReference type="KEGG" id="ptm:GSPATT00008922001"/>
<reference evidence="1 2" key="1">
    <citation type="journal article" date="2006" name="Nature">
        <title>Global trends of whole-genome duplications revealed by the ciliate Paramecium tetraurelia.</title>
        <authorList>
            <consortium name="Genoscope"/>
            <person name="Aury J.-M."/>
            <person name="Jaillon O."/>
            <person name="Duret L."/>
            <person name="Noel B."/>
            <person name="Jubin C."/>
            <person name="Porcel B.M."/>
            <person name="Segurens B."/>
            <person name="Daubin V."/>
            <person name="Anthouard V."/>
            <person name="Aiach N."/>
            <person name="Arnaiz O."/>
            <person name="Billaut A."/>
            <person name="Beisson J."/>
            <person name="Blanc I."/>
            <person name="Bouhouche K."/>
            <person name="Camara F."/>
            <person name="Duharcourt S."/>
            <person name="Guigo R."/>
            <person name="Gogendeau D."/>
            <person name="Katinka M."/>
            <person name="Keller A.-M."/>
            <person name="Kissmehl R."/>
            <person name="Klotz C."/>
            <person name="Koll F."/>
            <person name="Le Moue A."/>
            <person name="Lepere C."/>
            <person name="Malinsky S."/>
            <person name="Nowacki M."/>
            <person name="Nowak J.K."/>
            <person name="Plattner H."/>
            <person name="Poulain J."/>
            <person name="Ruiz F."/>
            <person name="Serrano V."/>
            <person name="Zagulski M."/>
            <person name="Dessen P."/>
            <person name="Betermier M."/>
            <person name="Weissenbach J."/>
            <person name="Scarpelli C."/>
            <person name="Schachter V."/>
            <person name="Sperling L."/>
            <person name="Meyer E."/>
            <person name="Cohen J."/>
            <person name="Wincker P."/>
        </authorList>
    </citation>
    <scope>NUCLEOTIDE SEQUENCE [LARGE SCALE GENOMIC DNA]</scope>
    <source>
        <strain evidence="1 2">Stock d4-2</strain>
    </source>
</reference>
<evidence type="ECO:0000313" key="2">
    <source>
        <dbReference type="Proteomes" id="UP000000600"/>
    </source>
</evidence>
<accession>A0CP14</accession>
<dbReference type="AlphaFoldDB" id="A0CP14"/>
<gene>
    <name evidence="1" type="ORF">GSPATT00008922001</name>
</gene>
<proteinExistence type="predicted"/>
<dbReference type="HOGENOM" id="CLU_2579011_0_0_1"/>
<dbReference type="GeneID" id="5025713"/>